<feature type="domain" description="Transcription factor TFIIB cyclin-like" evidence="1">
    <location>
        <begin position="18"/>
        <end position="92"/>
    </location>
</feature>
<dbReference type="Proteomes" id="UP000053331">
    <property type="component" value="Unassembled WGS sequence"/>
</dbReference>
<dbReference type="EMBL" id="JNFH02000005">
    <property type="protein sequence ID" value="KDS91135.1"/>
    <property type="molecule type" value="Genomic_DNA"/>
</dbReference>
<evidence type="ECO:0000259" key="1">
    <source>
        <dbReference type="Pfam" id="PF00382"/>
    </source>
</evidence>
<comment type="caution">
    <text evidence="2">The sequence shown here is derived from an EMBL/GenBank/DDBJ whole genome shotgun (WGS) entry which is preliminary data.</text>
</comment>
<dbReference type="OrthoDB" id="291244at2157"/>
<name>A0A081EUP7_9EURY</name>
<dbReference type="AlphaFoldDB" id="A0A081EUP7"/>
<dbReference type="RefSeq" id="WP_050023371.1">
    <property type="nucleotide sequence ID" value="NZ_JNFH02000005.1"/>
</dbReference>
<evidence type="ECO:0000313" key="2">
    <source>
        <dbReference type="EMBL" id="KDS91135.1"/>
    </source>
</evidence>
<dbReference type="GO" id="GO:0017025">
    <property type="term" value="F:TBP-class protein binding"/>
    <property type="evidence" value="ECO:0007669"/>
    <property type="project" value="InterPro"/>
</dbReference>
<dbReference type="InterPro" id="IPR013150">
    <property type="entry name" value="TFIIB_cyclin"/>
</dbReference>
<keyword evidence="3" id="KW-1185">Reference proteome</keyword>
<gene>
    <name evidence="2" type="ORF">FK85_05915</name>
</gene>
<dbReference type="InterPro" id="IPR036915">
    <property type="entry name" value="Cyclin-like_sf"/>
</dbReference>
<reference evidence="2 3" key="1">
    <citation type="journal article" date="2015" name="Genome Announc.">
        <title>Draft genome sequence of a Halorubrum H3 strain isolated from the burlinskoye salt lake (Altai Krai, Russia).</title>
        <authorList>
            <person name="Rozanov A.S."/>
            <person name="Bryanskaya A.V."/>
            <person name="Malup T.K."/>
            <person name="Kotenko A.V."/>
            <person name="Peltek S.E."/>
        </authorList>
    </citation>
    <scope>NUCLEOTIDE SEQUENCE [LARGE SCALE GENOMIC DNA]</scope>
    <source>
        <strain evidence="2 3">H3</strain>
    </source>
</reference>
<dbReference type="Pfam" id="PF00382">
    <property type="entry name" value="TFIIB"/>
    <property type="match status" value="1"/>
</dbReference>
<organism evidence="2 3">
    <name type="scientific">Halorubrum saccharovorum</name>
    <dbReference type="NCBI Taxonomy" id="2248"/>
    <lineage>
        <taxon>Archaea</taxon>
        <taxon>Methanobacteriati</taxon>
        <taxon>Methanobacteriota</taxon>
        <taxon>Stenosarchaea group</taxon>
        <taxon>Halobacteria</taxon>
        <taxon>Halobacteriales</taxon>
        <taxon>Haloferacaceae</taxon>
        <taxon>Halorubrum</taxon>
    </lineage>
</organism>
<accession>A0A081EUP7</accession>
<evidence type="ECO:0000313" key="3">
    <source>
        <dbReference type="Proteomes" id="UP000053331"/>
    </source>
</evidence>
<dbReference type="SUPFAM" id="SSF47954">
    <property type="entry name" value="Cyclin-like"/>
    <property type="match status" value="1"/>
</dbReference>
<sequence length="102" mass="11261">MYRASDRVDNAAWIDRLDDACATLDLDEETLSTATDLFLSRAPDDDRGKRVAAAASLYAAALIRGQERSQSAVADTMDVSRLSVQKRWKPILEDAGFSPPTW</sequence>
<protein>
    <submittedName>
        <fullName evidence="2">Cyclin</fullName>
    </submittedName>
</protein>
<proteinExistence type="predicted"/>
<dbReference type="Gene3D" id="1.10.472.10">
    <property type="entry name" value="Cyclin-like"/>
    <property type="match status" value="1"/>
</dbReference>